<dbReference type="InterPro" id="IPR052556">
    <property type="entry name" value="PolySynth_Transporter"/>
</dbReference>
<dbReference type="Pfam" id="PF01943">
    <property type="entry name" value="Polysacc_synt"/>
    <property type="match status" value="1"/>
</dbReference>
<feature type="transmembrane region" description="Helical" evidence="5">
    <location>
        <begin position="437"/>
        <end position="459"/>
    </location>
</feature>
<feature type="transmembrane region" description="Helical" evidence="5">
    <location>
        <begin position="318"/>
        <end position="342"/>
    </location>
</feature>
<dbReference type="RefSeq" id="WP_116853319.1">
    <property type="nucleotide sequence ID" value="NZ_QTJV01000002.1"/>
</dbReference>
<feature type="transmembrane region" description="Helical" evidence="5">
    <location>
        <begin position="7"/>
        <end position="27"/>
    </location>
</feature>
<feature type="transmembrane region" description="Helical" evidence="5">
    <location>
        <begin position="168"/>
        <end position="187"/>
    </location>
</feature>
<organism evidence="6 7">
    <name type="scientific">Chitinophaga silvisoli</name>
    <dbReference type="NCBI Taxonomy" id="2291814"/>
    <lineage>
        <taxon>Bacteria</taxon>
        <taxon>Pseudomonadati</taxon>
        <taxon>Bacteroidota</taxon>
        <taxon>Chitinophagia</taxon>
        <taxon>Chitinophagales</taxon>
        <taxon>Chitinophagaceae</taxon>
        <taxon>Chitinophaga</taxon>
    </lineage>
</organism>
<protein>
    <submittedName>
        <fullName evidence="6">Flippase</fullName>
    </submittedName>
</protein>
<feature type="transmembrane region" description="Helical" evidence="5">
    <location>
        <begin position="143"/>
        <end position="162"/>
    </location>
</feature>
<name>A0A3E1P6L8_9BACT</name>
<comment type="subcellular location">
    <subcellularLocation>
        <location evidence="1">Membrane</location>
        <topology evidence="1">Multi-pass membrane protein</topology>
    </subcellularLocation>
</comment>
<gene>
    <name evidence="6" type="ORF">DXN04_10765</name>
</gene>
<keyword evidence="7" id="KW-1185">Reference proteome</keyword>
<keyword evidence="4 5" id="KW-0472">Membrane</keyword>
<dbReference type="PANTHER" id="PTHR43424:SF1">
    <property type="entry name" value="LOCUS PUTATIVE PROTEIN 1-RELATED"/>
    <property type="match status" value="1"/>
</dbReference>
<evidence type="ECO:0000256" key="2">
    <source>
        <dbReference type="ARBA" id="ARBA00022692"/>
    </source>
</evidence>
<feature type="transmembrane region" description="Helical" evidence="5">
    <location>
        <begin position="384"/>
        <end position="402"/>
    </location>
</feature>
<evidence type="ECO:0000256" key="4">
    <source>
        <dbReference type="ARBA" id="ARBA00023136"/>
    </source>
</evidence>
<dbReference type="AlphaFoldDB" id="A0A3E1P6L8"/>
<feature type="transmembrane region" description="Helical" evidence="5">
    <location>
        <begin position="85"/>
        <end position="107"/>
    </location>
</feature>
<dbReference type="OrthoDB" id="9815702at2"/>
<evidence type="ECO:0000256" key="3">
    <source>
        <dbReference type="ARBA" id="ARBA00022989"/>
    </source>
</evidence>
<evidence type="ECO:0000256" key="5">
    <source>
        <dbReference type="SAM" id="Phobius"/>
    </source>
</evidence>
<reference evidence="6 7" key="1">
    <citation type="submission" date="2018-08" db="EMBL/GenBank/DDBJ databases">
        <title>Chitinophaga sp. K20C18050901, a novel bacterium isolated from forest soil.</title>
        <authorList>
            <person name="Wang C."/>
        </authorList>
    </citation>
    <scope>NUCLEOTIDE SEQUENCE [LARGE SCALE GENOMIC DNA]</scope>
    <source>
        <strain evidence="6 7">K20C18050901</strain>
    </source>
</reference>
<dbReference type="GO" id="GO:0016020">
    <property type="term" value="C:membrane"/>
    <property type="evidence" value="ECO:0007669"/>
    <property type="project" value="UniProtKB-SubCell"/>
</dbReference>
<proteinExistence type="predicted"/>
<feature type="transmembrane region" description="Helical" evidence="5">
    <location>
        <begin position="47"/>
        <end position="64"/>
    </location>
</feature>
<accession>A0A3E1P6L8</accession>
<comment type="caution">
    <text evidence="6">The sequence shown here is derived from an EMBL/GenBank/DDBJ whole genome shotgun (WGS) entry which is preliminary data.</text>
</comment>
<keyword evidence="2 5" id="KW-0812">Transmembrane</keyword>
<keyword evidence="3 5" id="KW-1133">Transmembrane helix</keyword>
<feature type="transmembrane region" description="Helical" evidence="5">
    <location>
        <begin position="246"/>
        <end position="266"/>
    </location>
</feature>
<dbReference type="PANTHER" id="PTHR43424">
    <property type="entry name" value="LOCUS PUTATIVE PROTEIN 1-RELATED"/>
    <property type="match status" value="1"/>
</dbReference>
<feature type="transmembrane region" description="Helical" evidence="5">
    <location>
        <begin position="207"/>
        <end position="226"/>
    </location>
</feature>
<sequence>MSSIKKNFFYNSILSVSRIIFPLISFPYSSRILGPDGIGKINFVDSYSQYFCLLAALGIPLYGIREVAKTRHDPIGLKKLTSELLVLNFLGSLICCVFYFVIAILTHKYAGNHFLFILGAIGLLLTPFPAEWFFQGMEKFKYVATRSFFLNIVSLILLFTLVKSPADATWYYAINIITLTLNVLVNLRQLGKETTFTFKDLALKRHIKPLTLLFSSQVAISVYVLLDKVILGYMADDKYLGYYASSLKIAKVLLTVISALAIVMVPQMSKAFKDQDMDRIHHLYRKAVSFVHTIGIPITAGLICLSDEIIILLTGREFLPATTSLVIIAPIVFLIGLNNIFGMQILTANGKERLLLRSVLAGTVLNVVANLVLIPFWYHNGASVAITLTELLVAILTGYFACKEINVKYAWGQLLVNCLVCVPFWGIYNVVRSENMILTIALTAVLCSIYYAIMEIFVLKETLWVENYVRIKKMVNERI</sequence>
<feature type="transmembrane region" description="Helical" evidence="5">
    <location>
        <begin position="113"/>
        <end position="134"/>
    </location>
</feature>
<dbReference type="EMBL" id="QTJV01000002">
    <property type="protein sequence ID" value="RFM35839.1"/>
    <property type="molecule type" value="Genomic_DNA"/>
</dbReference>
<evidence type="ECO:0000313" key="7">
    <source>
        <dbReference type="Proteomes" id="UP000261174"/>
    </source>
</evidence>
<evidence type="ECO:0000256" key="1">
    <source>
        <dbReference type="ARBA" id="ARBA00004141"/>
    </source>
</evidence>
<dbReference type="InterPro" id="IPR002797">
    <property type="entry name" value="Polysacc_synth"/>
</dbReference>
<dbReference type="CDD" id="cd13128">
    <property type="entry name" value="MATE_Wzx_like"/>
    <property type="match status" value="1"/>
</dbReference>
<dbReference type="Proteomes" id="UP000261174">
    <property type="component" value="Unassembled WGS sequence"/>
</dbReference>
<feature type="transmembrane region" description="Helical" evidence="5">
    <location>
        <begin position="287"/>
        <end position="312"/>
    </location>
</feature>
<feature type="transmembrane region" description="Helical" evidence="5">
    <location>
        <begin position="414"/>
        <end position="431"/>
    </location>
</feature>
<feature type="transmembrane region" description="Helical" evidence="5">
    <location>
        <begin position="354"/>
        <end position="378"/>
    </location>
</feature>
<evidence type="ECO:0000313" key="6">
    <source>
        <dbReference type="EMBL" id="RFM35839.1"/>
    </source>
</evidence>